<dbReference type="Proteomes" id="UP000194003">
    <property type="component" value="Unassembled WGS sequence"/>
</dbReference>
<dbReference type="PANTHER" id="PTHR43236:SF2">
    <property type="entry name" value="BLL0069 PROTEIN"/>
    <property type="match status" value="1"/>
</dbReference>
<dbReference type="STRING" id="1434232.MAIT1_00401"/>
<organism evidence="2 3">
    <name type="scientific">Magnetofaba australis IT-1</name>
    <dbReference type="NCBI Taxonomy" id="1434232"/>
    <lineage>
        <taxon>Bacteria</taxon>
        <taxon>Pseudomonadati</taxon>
        <taxon>Pseudomonadota</taxon>
        <taxon>Magnetococcia</taxon>
        <taxon>Magnetococcales</taxon>
        <taxon>Magnetococcaceae</taxon>
        <taxon>Magnetofaba</taxon>
    </lineage>
</organism>
<dbReference type="Pfam" id="PF06114">
    <property type="entry name" value="Peptidase_M78"/>
    <property type="match status" value="1"/>
</dbReference>
<reference evidence="2 3" key="1">
    <citation type="journal article" date="2016" name="BMC Genomics">
        <title>Combined genomic and structural analyses of a cultured magnetotactic bacterium reveals its niche adaptation to a dynamic environment.</title>
        <authorList>
            <person name="Araujo A.C."/>
            <person name="Morillo V."/>
            <person name="Cypriano J."/>
            <person name="Teixeira L.C."/>
            <person name="Leao P."/>
            <person name="Lyra S."/>
            <person name="Almeida L.G."/>
            <person name="Bazylinski D.A."/>
            <person name="Vasconcellos A.T."/>
            <person name="Abreu F."/>
            <person name="Lins U."/>
        </authorList>
    </citation>
    <scope>NUCLEOTIDE SEQUENCE [LARGE SCALE GENOMIC DNA]</scope>
    <source>
        <strain evidence="2 3">IT-1</strain>
    </source>
</reference>
<name>A0A1Y2K8I4_9PROT</name>
<feature type="domain" description="IrrE N-terminal-like" evidence="1">
    <location>
        <begin position="60"/>
        <end position="168"/>
    </location>
</feature>
<keyword evidence="3" id="KW-1185">Reference proteome</keyword>
<evidence type="ECO:0000313" key="2">
    <source>
        <dbReference type="EMBL" id="OSM06746.1"/>
    </source>
</evidence>
<dbReference type="PANTHER" id="PTHR43236">
    <property type="entry name" value="ANTITOXIN HIGA1"/>
    <property type="match status" value="1"/>
</dbReference>
<evidence type="ECO:0000313" key="3">
    <source>
        <dbReference type="Proteomes" id="UP000194003"/>
    </source>
</evidence>
<protein>
    <recommendedName>
        <fullName evidence="1">IrrE N-terminal-like domain-containing protein</fullName>
    </recommendedName>
</protein>
<dbReference type="Gene3D" id="1.10.10.2910">
    <property type="match status" value="1"/>
</dbReference>
<evidence type="ECO:0000259" key="1">
    <source>
        <dbReference type="Pfam" id="PF06114"/>
    </source>
</evidence>
<dbReference type="AlphaFoldDB" id="A0A1Y2K8I4"/>
<sequence length="178" mass="20590">MDEHKRQIINEMADDIRESLGLSVPVDVRQAVAKLQGEIRELGFKEMAYEATVHKSDEWGFRINLREGVSEVRERFSIAHELGHLFLHMGFGVNWEKWNTIEQGDNSVRTRYGATEAEYEANEFAGAFLMPQAQYLEVFDQHTDAEQRVDIKRVAQHFGVSEPAARLRGRWLGVLEWD</sequence>
<gene>
    <name evidence="2" type="ORF">MAIT1_00401</name>
</gene>
<comment type="caution">
    <text evidence="2">The sequence shown here is derived from an EMBL/GenBank/DDBJ whole genome shotgun (WGS) entry which is preliminary data.</text>
</comment>
<dbReference type="OrthoDB" id="9794834at2"/>
<proteinExistence type="predicted"/>
<dbReference type="InterPro" id="IPR052345">
    <property type="entry name" value="Rad_response_metalloprotease"/>
</dbReference>
<accession>A0A1Y2K8I4</accession>
<dbReference type="InterPro" id="IPR010359">
    <property type="entry name" value="IrrE_HExxH"/>
</dbReference>
<dbReference type="RefSeq" id="WP_085440426.1">
    <property type="nucleotide sequence ID" value="NZ_LVJN01000015.1"/>
</dbReference>
<dbReference type="EMBL" id="LVJN01000015">
    <property type="protein sequence ID" value="OSM06746.1"/>
    <property type="molecule type" value="Genomic_DNA"/>
</dbReference>